<accession>A0A8D8ST05</accession>
<evidence type="ECO:0000313" key="1">
    <source>
        <dbReference type="EMBL" id="CAG6675370.1"/>
    </source>
</evidence>
<organism evidence="1">
    <name type="scientific">Cacopsylla melanoneura</name>
    <dbReference type="NCBI Taxonomy" id="428564"/>
    <lineage>
        <taxon>Eukaryota</taxon>
        <taxon>Metazoa</taxon>
        <taxon>Ecdysozoa</taxon>
        <taxon>Arthropoda</taxon>
        <taxon>Hexapoda</taxon>
        <taxon>Insecta</taxon>
        <taxon>Pterygota</taxon>
        <taxon>Neoptera</taxon>
        <taxon>Paraneoptera</taxon>
        <taxon>Hemiptera</taxon>
        <taxon>Sternorrhyncha</taxon>
        <taxon>Psylloidea</taxon>
        <taxon>Psyllidae</taxon>
        <taxon>Psyllinae</taxon>
        <taxon>Cacopsylla</taxon>
    </lineage>
</organism>
<dbReference type="AlphaFoldDB" id="A0A8D8ST05"/>
<name>A0A8D8ST05_9HEMI</name>
<sequence length="99" mass="11321">MHDAITRYYQGRKGSSELFNNSIIFPMFFFCLIGRDRIPSLGGVGCSVCICDANIKKRCSARLPKSWNCNISYQTGFIGLRVAFFQYWLSTNTIPYQIC</sequence>
<proteinExistence type="predicted"/>
<reference evidence="1" key="1">
    <citation type="submission" date="2021-05" db="EMBL/GenBank/DDBJ databases">
        <authorList>
            <person name="Alioto T."/>
            <person name="Alioto T."/>
            <person name="Gomez Garrido J."/>
        </authorList>
    </citation>
    <scope>NUCLEOTIDE SEQUENCE</scope>
</reference>
<protein>
    <submittedName>
        <fullName evidence="1">Uncharacterized protein</fullName>
    </submittedName>
</protein>
<dbReference type="EMBL" id="HBUF01236423">
    <property type="protein sequence ID" value="CAG6675370.1"/>
    <property type="molecule type" value="Transcribed_RNA"/>
</dbReference>